<dbReference type="PANTHER" id="PTHR43409:SF16">
    <property type="entry name" value="SLR0320 PROTEIN"/>
    <property type="match status" value="1"/>
</dbReference>
<dbReference type="SUPFAM" id="SSF102114">
    <property type="entry name" value="Radical SAM enzymes"/>
    <property type="match status" value="1"/>
</dbReference>
<dbReference type="InterPro" id="IPR017834">
    <property type="entry name" value="Hopanoid_synth-assoc_rSAM_HpnJ"/>
</dbReference>
<keyword evidence="5" id="KW-0411">Iron-sulfur</keyword>
<accession>A0A838L6R4</accession>
<dbReference type="SFLD" id="SFLDS00029">
    <property type="entry name" value="Radical_SAM"/>
    <property type="match status" value="1"/>
</dbReference>
<name>A0A838L6R4_9SPHN</name>
<dbReference type="GO" id="GO:0005829">
    <property type="term" value="C:cytosol"/>
    <property type="evidence" value="ECO:0007669"/>
    <property type="project" value="TreeGrafter"/>
</dbReference>
<evidence type="ECO:0000313" key="7">
    <source>
        <dbReference type="EMBL" id="MBA2934737.1"/>
    </source>
</evidence>
<feature type="domain" description="Radical SAM core" evidence="6">
    <location>
        <begin position="192"/>
        <end position="423"/>
    </location>
</feature>
<dbReference type="EMBL" id="JACEIB010000007">
    <property type="protein sequence ID" value="MBA2934737.1"/>
    <property type="molecule type" value="Genomic_DNA"/>
</dbReference>
<dbReference type="CDD" id="cd01335">
    <property type="entry name" value="Radical_SAM"/>
    <property type="match status" value="1"/>
</dbReference>
<dbReference type="RefSeq" id="WP_160366517.1">
    <property type="nucleotide sequence ID" value="NZ_JACEIB010000007.1"/>
</dbReference>
<comment type="caution">
    <text evidence="7">The sequence shown here is derived from an EMBL/GenBank/DDBJ whole genome shotgun (WGS) entry which is preliminary data.</text>
</comment>
<evidence type="ECO:0000313" key="8">
    <source>
        <dbReference type="Proteomes" id="UP000570166"/>
    </source>
</evidence>
<evidence type="ECO:0000256" key="4">
    <source>
        <dbReference type="ARBA" id="ARBA00023004"/>
    </source>
</evidence>
<dbReference type="InterPro" id="IPR023404">
    <property type="entry name" value="rSAM_horseshoe"/>
</dbReference>
<dbReference type="PROSITE" id="PS51918">
    <property type="entry name" value="RADICAL_SAM"/>
    <property type="match status" value="1"/>
</dbReference>
<comment type="cofactor">
    <cofactor evidence="1">
        <name>[4Fe-4S] cluster</name>
        <dbReference type="ChEBI" id="CHEBI:49883"/>
    </cofactor>
</comment>
<protein>
    <submittedName>
        <fullName evidence="7">Hopanoid biosynthesis associated radical SAM protein HpnJ</fullName>
    </submittedName>
</protein>
<evidence type="ECO:0000256" key="1">
    <source>
        <dbReference type="ARBA" id="ARBA00001966"/>
    </source>
</evidence>
<reference evidence="7 8" key="1">
    <citation type="submission" date="2020-07" db="EMBL/GenBank/DDBJ databases">
        <authorList>
            <person name="Sun Q."/>
        </authorList>
    </citation>
    <scope>NUCLEOTIDE SEQUENCE [LARGE SCALE GENOMIC DNA]</scope>
    <source>
        <strain evidence="7 8">CGMCC 1.13654</strain>
    </source>
</reference>
<dbReference type="Gene3D" id="3.80.30.20">
    <property type="entry name" value="tm_1862 like domain"/>
    <property type="match status" value="1"/>
</dbReference>
<dbReference type="GO" id="GO:0003824">
    <property type="term" value="F:catalytic activity"/>
    <property type="evidence" value="ECO:0007669"/>
    <property type="project" value="InterPro"/>
</dbReference>
<dbReference type="InterPro" id="IPR007197">
    <property type="entry name" value="rSAM"/>
</dbReference>
<evidence type="ECO:0000256" key="5">
    <source>
        <dbReference type="ARBA" id="ARBA00023014"/>
    </source>
</evidence>
<sequence>MTLKTLFMQGPSFDGYDGGAGARYQMKREVKSFWYPTWIAQPAAMIEGSRLIDAPAQDQSWEDIAHEVDDKELIILHTSTPSFRQDVQTAELIKQRNPKALVGMVGAKVMIEDEKSLKATEALDFVCREEYDFTCVELASGKPLAEIDGITWRSPSGDIVRNKDRAQIENMDVLPMVSPIYRRDLDLTKYYGGYQRHPYVSFYTGRGCKSRCTFCLWPQTIAGHRYRHRSVAAVIEEVKYVLKEMPEIKEIFFDDDTLADAHDFVVELSGELAKLGFGQKGFDITWGCNAKANVPQPVLKAMKEGGCRVLLVGYESGNQQILHNIKKGLLTKVARQFTKDAHALGLTIHGTFILGLPGETLETIEETIRYAIELNPHTIQVSLAAPYPGTFLYNQAVENKWFDGTDHLLNDDGTQIAQLSYPHLSSAVIFDKVEEFYKRFYFRPRKIGAIVGEMVRDWDMMKRRLREGVEFFSFLRHRKEAA</sequence>
<keyword evidence="4" id="KW-0408">Iron</keyword>
<dbReference type="GO" id="GO:0051539">
    <property type="term" value="F:4 iron, 4 sulfur cluster binding"/>
    <property type="evidence" value="ECO:0007669"/>
    <property type="project" value="UniProtKB-KW"/>
</dbReference>
<dbReference type="Gene3D" id="3.40.50.280">
    <property type="entry name" value="Cobalamin-binding domain"/>
    <property type="match status" value="1"/>
</dbReference>
<evidence type="ECO:0000259" key="6">
    <source>
        <dbReference type="PROSITE" id="PS51918"/>
    </source>
</evidence>
<keyword evidence="8" id="KW-1185">Reference proteome</keyword>
<dbReference type="GO" id="GO:0046872">
    <property type="term" value="F:metal ion binding"/>
    <property type="evidence" value="ECO:0007669"/>
    <property type="project" value="UniProtKB-KW"/>
</dbReference>
<dbReference type="InterPro" id="IPR051198">
    <property type="entry name" value="BchE-like"/>
</dbReference>
<keyword evidence="2" id="KW-0949">S-adenosyl-L-methionine</keyword>
<dbReference type="InterPro" id="IPR058240">
    <property type="entry name" value="rSAM_sf"/>
</dbReference>
<dbReference type="Proteomes" id="UP000570166">
    <property type="component" value="Unassembled WGS sequence"/>
</dbReference>
<keyword evidence="3" id="KW-0479">Metal-binding</keyword>
<proteinExistence type="predicted"/>
<dbReference type="SFLD" id="SFLDG01123">
    <property type="entry name" value="methyltransferase_(Class_B)"/>
    <property type="match status" value="1"/>
</dbReference>
<dbReference type="AlphaFoldDB" id="A0A838L6R4"/>
<organism evidence="7 8">
    <name type="scientific">Sphingomonas chungangi</name>
    <dbReference type="NCBI Taxonomy" id="2683589"/>
    <lineage>
        <taxon>Bacteria</taxon>
        <taxon>Pseudomonadati</taxon>
        <taxon>Pseudomonadota</taxon>
        <taxon>Alphaproteobacteria</taxon>
        <taxon>Sphingomonadales</taxon>
        <taxon>Sphingomonadaceae</taxon>
        <taxon>Sphingomonas</taxon>
    </lineage>
</organism>
<dbReference type="SFLD" id="SFLDF00404">
    <property type="entry name" value="hopanetetrol_cyclitol_ether_sy"/>
    <property type="match status" value="1"/>
</dbReference>
<evidence type="ECO:0000256" key="2">
    <source>
        <dbReference type="ARBA" id="ARBA00022691"/>
    </source>
</evidence>
<dbReference type="SFLD" id="SFLDG01082">
    <property type="entry name" value="B12-binding_domain_containing"/>
    <property type="match status" value="1"/>
</dbReference>
<dbReference type="PANTHER" id="PTHR43409">
    <property type="entry name" value="ANAEROBIC MAGNESIUM-PROTOPORPHYRIN IX MONOMETHYL ESTER CYCLASE-RELATED"/>
    <property type="match status" value="1"/>
</dbReference>
<dbReference type="InterPro" id="IPR006638">
    <property type="entry name" value="Elp3/MiaA/NifB-like_rSAM"/>
</dbReference>
<dbReference type="NCBIfam" id="TIGR03471">
    <property type="entry name" value="HpnJ"/>
    <property type="match status" value="1"/>
</dbReference>
<dbReference type="InterPro" id="IPR034466">
    <property type="entry name" value="Methyltransferase_Class_B"/>
</dbReference>
<dbReference type="SMART" id="SM00729">
    <property type="entry name" value="Elp3"/>
    <property type="match status" value="1"/>
</dbReference>
<evidence type="ECO:0000256" key="3">
    <source>
        <dbReference type="ARBA" id="ARBA00022723"/>
    </source>
</evidence>
<gene>
    <name evidence="7" type="primary">hpnJ</name>
    <name evidence="7" type="ORF">HZF05_11580</name>
</gene>
<dbReference type="Pfam" id="PF04055">
    <property type="entry name" value="Radical_SAM"/>
    <property type="match status" value="1"/>
</dbReference>